<evidence type="ECO:0000313" key="11">
    <source>
        <dbReference type="EnsemblPlants" id="Kaladp1192s0015.1.v1.1"/>
    </source>
</evidence>
<dbReference type="Gene3D" id="1.10.630.10">
    <property type="entry name" value="Cytochrome P450"/>
    <property type="match status" value="1"/>
</dbReference>
<dbReference type="PANTHER" id="PTHR47944:SF19">
    <property type="entry name" value="CYTOCHROME P450 77A4"/>
    <property type="match status" value="1"/>
</dbReference>
<dbReference type="InterPro" id="IPR017972">
    <property type="entry name" value="Cyt_P450_CS"/>
</dbReference>
<sequence length="565" mass="63682">MHFKENLYQEVCESGLHPSRNMGILVMSMASSLFSSYTSTAASNPYTTVTFSAILAMIFSFYLLNTLLKMSLKSQKRQRRLPPGPEPWPIIGNLPEMLASRPTFRWLHSLLDEMGSNIGCVRIGGVHLIPVTCPKIGLEFLKEQDATFASRPKTMASRIFSRNYLTVIFPPNGEQWKKMRKVMMSEILSPARHKWMHDKRTEEADNLIKYVYHQSLNGSVDLRSSTRHYAANVIRKMVFNKRHFGQATHDGSPTAAEEEHVAAIFLSLKYLYSFCISDYYPFLEGLDLDGHEKYVKEAYKMTNKLHDPIIDERIQQWQKDDGHKAPQDLLDVMISLKDSNGQALLSSEEIKAQTAELMIAAMDNPSNAIEWAMGEMINQPELLKKAVEELDRVVGKERLVQESDLPQLNFVKACAREAFRLHPIAPFTPPHVAMSDAVVAGYFIPKGSHVILSRMGLGRNPDVWEEPLKFKPERHLVSGAEVVLTEQNLRFISFSTGRRGCVAATLGSTMTVMLLARLLQGFEWSAPAGTEKVDLSESVEDLFMAKPLAAKAVPRLPVHLYQAAI</sequence>
<evidence type="ECO:0000256" key="9">
    <source>
        <dbReference type="RuleBase" id="RU000461"/>
    </source>
</evidence>
<accession>A0A7N0VM88</accession>
<comment type="cofactor">
    <cofactor evidence="1 8">
        <name>heme</name>
        <dbReference type="ChEBI" id="CHEBI:30413"/>
    </cofactor>
</comment>
<keyword evidence="3 8" id="KW-0349">Heme</keyword>
<dbReference type="EnsemblPlants" id="Kaladp1192s0015.1.v1.1">
    <property type="protein sequence ID" value="Kaladp1192s0015.1.v1.1"/>
    <property type="gene ID" value="Kaladp1192s0015.v1.1"/>
</dbReference>
<name>A0A7N0VM88_KALFE</name>
<evidence type="ECO:0000256" key="6">
    <source>
        <dbReference type="ARBA" id="ARBA00023004"/>
    </source>
</evidence>
<dbReference type="GO" id="GO:0044550">
    <property type="term" value="P:secondary metabolite biosynthetic process"/>
    <property type="evidence" value="ECO:0007669"/>
    <property type="project" value="UniProtKB-ARBA"/>
</dbReference>
<keyword evidence="4 8" id="KW-0479">Metal-binding</keyword>
<dbReference type="GO" id="GO:0004497">
    <property type="term" value="F:monooxygenase activity"/>
    <property type="evidence" value="ECO:0007669"/>
    <property type="project" value="UniProtKB-KW"/>
</dbReference>
<proteinExistence type="inferred from homology"/>
<comment type="similarity">
    <text evidence="2 9">Belongs to the cytochrome P450 family.</text>
</comment>
<keyword evidence="5 9" id="KW-0560">Oxidoreductase</keyword>
<keyword evidence="10" id="KW-0812">Transmembrane</keyword>
<feature type="binding site" description="axial binding residue" evidence="8">
    <location>
        <position position="501"/>
    </location>
    <ligand>
        <name>heme</name>
        <dbReference type="ChEBI" id="CHEBI:30413"/>
    </ligand>
    <ligandPart>
        <name>Fe</name>
        <dbReference type="ChEBI" id="CHEBI:18248"/>
    </ligandPart>
</feature>
<dbReference type="PRINTS" id="PR00463">
    <property type="entry name" value="EP450I"/>
</dbReference>
<keyword evidence="6 8" id="KW-0408">Iron</keyword>
<dbReference type="PROSITE" id="PS00086">
    <property type="entry name" value="CYTOCHROME_P450"/>
    <property type="match status" value="1"/>
</dbReference>
<evidence type="ECO:0000256" key="4">
    <source>
        <dbReference type="ARBA" id="ARBA00022723"/>
    </source>
</evidence>
<evidence type="ECO:0000256" key="3">
    <source>
        <dbReference type="ARBA" id="ARBA00022617"/>
    </source>
</evidence>
<dbReference type="OMA" id="KWKLAGG"/>
<reference evidence="11" key="1">
    <citation type="submission" date="2021-01" db="UniProtKB">
        <authorList>
            <consortium name="EnsemblPlants"/>
        </authorList>
    </citation>
    <scope>IDENTIFICATION</scope>
</reference>
<evidence type="ECO:0000256" key="2">
    <source>
        <dbReference type="ARBA" id="ARBA00010617"/>
    </source>
</evidence>
<keyword evidence="10" id="KW-0472">Membrane</keyword>
<evidence type="ECO:0000256" key="1">
    <source>
        <dbReference type="ARBA" id="ARBA00001971"/>
    </source>
</evidence>
<evidence type="ECO:0000313" key="12">
    <source>
        <dbReference type="Proteomes" id="UP000594263"/>
    </source>
</evidence>
<evidence type="ECO:0000256" key="10">
    <source>
        <dbReference type="SAM" id="Phobius"/>
    </source>
</evidence>
<evidence type="ECO:0000256" key="5">
    <source>
        <dbReference type="ARBA" id="ARBA00023002"/>
    </source>
</evidence>
<evidence type="ECO:0000256" key="8">
    <source>
        <dbReference type="PIRSR" id="PIRSR602401-1"/>
    </source>
</evidence>
<dbReference type="InterPro" id="IPR002401">
    <property type="entry name" value="Cyt_P450_E_grp-I"/>
</dbReference>
<organism evidence="11 12">
    <name type="scientific">Kalanchoe fedtschenkoi</name>
    <name type="common">Lavender scallops</name>
    <name type="synonym">South American air plant</name>
    <dbReference type="NCBI Taxonomy" id="63787"/>
    <lineage>
        <taxon>Eukaryota</taxon>
        <taxon>Viridiplantae</taxon>
        <taxon>Streptophyta</taxon>
        <taxon>Embryophyta</taxon>
        <taxon>Tracheophyta</taxon>
        <taxon>Spermatophyta</taxon>
        <taxon>Magnoliopsida</taxon>
        <taxon>eudicotyledons</taxon>
        <taxon>Gunneridae</taxon>
        <taxon>Pentapetalae</taxon>
        <taxon>Saxifragales</taxon>
        <taxon>Crassulaceae</taxon>
        <taxon>Kalanchoe</taxon>
    </lineage>
</organism>
<dbReference type="Pfam" id="PF00067">
    <property type="entry name" value="p450"/>
    <property type="match status" value="1"/>
</dbReference>
<keyword evidence="12" id="KW-1185">Reference proteome</keyword>
<dbReference type="GO" id="GO:0016705">
    <property type="term" value="F:oxidoreductase activity, acting on paired donors, with incorporation or reduction of molecular oxygen"/>
    <property type="evidence" value="ECO:0007669"/>
    <property type="project" value="InterPro"/>
</dbReference>
<dbReference type="FunFam" id="1.10.630.10:FF:000037">
    <property type="entry name" value="Cytochrome P450 9"/>
    <property type="match status" value="1"/>
</dbReference>
<keyword evidence="7 9" id="KW-0503">Monooxygenase</keyword>
<evidence type="ECO:0008006" key="13">
    <source>
        <dbReference type="Google" id="ProtNLM"/>
    </source>
</evidence>
<evidence type="ECO:0000256" key="7">
    <source>
        <dbReference type="ARBA" id="ARBA00023033"/>
    </source>
</evidence>
<feature type="transmembrane region" description="Helical" evidence="10">
    <location>
        <begin position="46"/>
        <end position="68"/>
    </location>
</feature>
<dbReference type="Proteomes" id="UP000594263">
    <property type="component" value="Unplaced"/>
</dbReference>
<keyword evidence="10" id="KW-1133">Transmembrane helix</keyword>
<protein>
    <recommendedName>
        <fullName evidence="13">Cytochrome P450</fullName>
    </recommendedName>
</protein>
<dbReference type="Gramene" id="Kaladp1192s0015.1.v1.1">
    <property type="protein sequence ID" value="Kaladp1192s0015.1.v1.1"/>
    <property type="gene ID" value="Kaladp1192s0015.v1.1"/>
</dbReference>
<dbReference type="PANTHER" id="PTHR47944">
    <property type="entry name" value="CYTOCHROME P450 98A9"/>
    <property type="match status" value="1"/>
</dbReference>
<dbReference type="InterPro" id="IPR001128">
    <property type="entry name" value="Cyt_P450"/>
</dbReference>
<dbReference type="GO" id="GO:0020037">
    <property type="term" value="F:heme binding"/>
    <property type="evidence" value="ECO:0007669"/>
    <property type="project" value="InterPro"/>
</dbReference>
<dbReference type="GO" id="GO:0005506">
    <property type="term" value="F:iron ion binding"/>
    <property type="evidence" value="ECO:0007669"/>
    <property type="project" value="InterPro"/>
</dbReference>
<dbReference type="SUPFAM" id="SSF48264">
    <property type="entry name" value="Cytochrome P450"/>
    <property type="match status" value="1"/>
</dbReference>
<dbReference type="AlphaFoldDB" id="A0A7N0VM88"/>
<dbReference type="InterPro" id="IPR036396">
    <property type="entry name" value="Cyt_P450_sf"/>
</dbReference>